<keyword evidence="1" id="KW-0808">Transferase</keyword>
<organism evidence="1 2">
    <name type="scientific">Gordonia phage Neville</name>
    <dbReference type="NCBI Taxonomy" id="2301693"/>
    <lineage>
        <taxon>Viruses</taxon>
        <taxon>Duplodnaviria</taxon>
        <taxon>Heunggongvirae</taxon>
        <taxon>Uroviricota</taxon>
        <taxon>Caudoviricetes</taxon>
        <taxon>Deeyouvirinae</taxon>
        <taxon>Nevillevirus</taxon>
        <taxon>Nevillevirus neville</taxon>
    </lineage>
</organism>
<dbReference type="GO" id="GO:0000287">
    <property type="term" value="F:magnesium ion binding"/>
    <property type="evidence" value="ECO:0007669"/>
    <property type="project" value="InterPro"/>
</dbReference>
<sequence>MTVHLYAADLTDRSKPLINVQRFQFPGGEQHLHMPALIDGHEYEWVAVVKGADANELVTAGLLADIAYQRGEASSLLLPYLPAARADRGQPFALDTYANVIGALNFDVVATLDVHSQVGIDMEFGDSYHVHLSATPLVVAAVEHQDKFDAVIAPDSGAFDRAQSVALALRVPVYSGVKERDFATGKLSNFYYSGPTDGNFLVVDDICDGGGTFAGFAAVSGIPRENLSLWITHGIFSKRSASNLFRNYKSVYTTDSHPGSANLHATVRVPVVPHMWKHVAGGL</sequence>
<accession>A0A385DY43</accession>
<dbReference type="Gene3D" id="3.40.50.2020">
    <property type="match status" value="2"/>
</dbReference>
<dbReference type="PANTHER" id="PTHR10210">
    <property type="entry name" value="RIBOSE-PHOSPHATE DIPHOSPHOKINASE FAMILY MEMBER"/>
    <property type="match status" value="1"/>
</dbReference>
<dbReference type="InterPro" id="IPR005946">
    <property type="entry name" value="Rib-P_diPkinase"/>
</dbReference>
<dbReference type="GO" id="GO:0006015">
    <property type="term" value="P:5-phosphoribose 1-diphosphate biosynthetic process"/>
    <property type="evidence" value="ECO:0007669"/>
    <property type="project" value="TreeGrafter"/>
</dbReference>
<dbReference type="GO" id="GO:0004749">
    <property type="term" value="F:ribose phosphate diphosphokinase activity"/>
    <property type="evidence" value="ECO:0007669"/>
    <property type="project" value="TreeGrafter"/>
</dbReference>
<dbReference type="GO" id="GO:0002189">
    <property type="term" value="C:ribose phosphate diphosphokinase complex"/>
    <property type="evidence" value="ECO:0007669"/>
    <property type="project" value="TreeGrafter"/>
</dbReference>
<keyword evidence="2" id="KW-1185">Reference proteome</keyword>
<dbReference type="InterPro" id="IPR029057">
    <property type="entry name" value="PRTase-like"/>
</dbReference>
<dbReference type="PANTHER" id="PTHR10210:SF41">
    <property type="entry name" value="RIBOSE-PHOSPHATE PYROPHOSPHOKINASE 1, CHLOROPLASTIC"/>
    <property type="match status" value="1"/>
</dbReference>
<dbReference type="SUPFAM" id="SSF53271">
    <property type="entry name" value="PRTase-like"/>
    <property type="match status" value="1"/>
</dbReference>
<dbReference type="InterPro" id="IPR000836">
    <property type="entry name" value="PRTase_dom"/>
</dbReference>
<dbReference type="GO" id="GO:0006164">
    <property type="term" value="P:purine nucleotide biosynthetic process"/>
    <property type="evidence" value="ECO:0007669"/>
    <property type="project" value="TreeGrafter"/>
</dbReference>
<name>A0A385DY43_9CAUD</name>
<dbReference type="Proteomes" id="UP000261731">
    <property type="component" value="Segment"/>
</dbReference>
<dbReference type="KEGG" id="vg:70080453"/>
<gene>
    <name evidence="1" type="primary">81</name>
    <name evidence="1" type="ORF">SEA_NEVILLE_81</name>
</gene>
<protein>
    <submittedName>
        <fullName evidence="1">Phosphoribosyl pyrophosphate transferase</fullName>
    </submittedName>
</protein>
<dbReference type="CDD" id="cd06223">
    <property type="entry name" value="PRTases_typeI"/>
    <property type="match status" value="1"/>
</dbReference>
<evidence type="ECO:0000313" key="1">
    <source>
        <dbReference type="EMBL" id="AXQ64450.1"/>
    </source>
</evidence>
<reference evidence="1 2" key="1">
    <citation type="submission" date="2018-07" db="EMBL/GenBank/DDBJ databases">
        <authorList>
            <person name="Bragdon E."/>
            <person name="Orellana H."/>
            <person name="Sterchele H."/>
            <person name="Molloy S.D."/>
            <person name="Garlena R.A."/>
            <person name="Russell D.A."/>
            <person name="Pope W.H."/>
            <person name="Jacobs-Sera D."/>
            <person name="Hatfull G.F."/>
        </authorList>
    </citation>
    <scope>NUCLEOTIDE SEQUENCE [LARGE SCALE GENOMIC DNA]</scope>
</reference>
<dbReference type="RefSeq" id="YP_010245937.1">
    <property type="nucleotide sequence ID" value="NC_060131.1"/>
</dbReference>
<dbReference type="GeneID" id="70080453"/>
<proteinExistence type="predicted"/>
<dbReference type="EMBL" id="MH651182">
    <property type="protein sequence ID" value="AXQ64450.1"/>
    <property type="molecule type" value="Genomic_DNA"/>
</dbReference>
<evidence type="ECO:0000313" key="2">
    <source>
        <dbReference type="Proteomes" id="UP000261731"/>
    </source>
</evidence>